<name>A0A506TYW9_9HYPH</name>
<dbReference type="PANTHER" id="PTHR38593">
    <property type="entry name" value="BLR2558 PROTEIN"/>
    <property type="match status" value="1"/>
</dbReference>
<dbReference type="Proteomes" id="UP000320314">
    <property type="component" value="Unassembled WGS sequence"/>
</dbReference>
<gene>
    <name evidence="2" type="ORF">FJU11_15865</name>
</gene>
<feature type="domain" description="DUF4142" evidence="1">
    <location>
        <begin position="105"/>
        <end position="241"/>
    </location>
</feature>
<keyword evidence="3" id="KW-1185">Reference proteome</keyword>
<protein>
    <submittedName>
        <fullName evidence="2">DUF4142 domain-containing protein</fullName>
    </submittedName>
</protein>
<dbReference type="InterPro" id="IPR012347">
    <property type="entry name" value="Ferritin-like"/>
</dbReference>
<dbReference type="Pfam" id="PF13628">
    <property type="entry name" value="DUF4142"/>
    <property type="match status" value="1"/>
</dbReference>
<organism evidence="2 3">
    <name type="scientific">Pararhizobium mangrovi</name>
    <dbReference type="NCBI Taxonomy" id="2590452"/>
    <lineage>
        <taxon>Bacteria</taxon>
        <taxon>Pseudomonadati</taxon>
        <taxon>Pseudomonadota</taxon>
        <taxon>Alphaproteobacteria</taxon>
        <taxon>Hyphomicrobiales</taxon>
        <taxon>Rhizobiaceae</taxon>
        <taxon>Rhizobium/Agrobacterium group</taxon>
        <taxon>Pararhizobium</taxon>
    </lineage>
</organism>
<reference evidence="2 3" key="1">
    <citation type="submission" date="2019-06" db="EMBL/GenBank/DDBJ databases">
        <authorList>
            <person name="Li M."/>
        </authorList>
    </citation>
    <scope>NUCLEOTIDE SEQUENCE [LARGE SCALE GENOMIC DNA]</scope>
    <source>
        <strain evidence="2 3">BGMRC6574</strain>
    </source>
</reference>
<dbReference type="InterPro" id="IPR025419">
    <property type="entry name" value="DUF4142"/>
</dbReference>
<evidence type="ECO:0000313" key="2">
    <source>
        <dbReference type="EMBL" id="TPW26181.1"/>
    </source>
</evidence>
<comment type="caution">
    <text evidence="2">The sequence shown here is derived from an EMBL/GenBank/DDBJ whole genome shotgun (WGS) entry which is preliminary data.</text>
</comment>
<dbReference type="EMBL" id="VHLH01000035">
    <property type="protein sequence ID" value="TPW26181.1"/>
    <property type="molecule type" value="Genomic_DNA"/>
</dbReference>
<accession>A0A506TYW9</accession>
<evidence type="ECO:0000259" key="1">
    <source>
        <dbReference type="Pfam" id="PF13628"/>
    </source>
</evidence>
<dbReference type="AlphaFoldDB" id="A0A506TYW9"/>
<sequence length="245" mass="26775">MLLVNFRGNGREDCRPGHVNVIAGSLRYPNQWPRPRIALRQVRQRRIPRRIVFLPEEVSMKRQFIVAALALTMTAPLAVAQSSNDTMSNGTMSDSSSSMAKVTDASKFVPMAAQANMTEIQMAKVALKMSDDADVKQFANRMIADHTKAGKGLKSAVKASDADLSVPSSLDKTHQAMVDKLENASSGQFNQMYIDANVKAHEQAVALFQGFATDGKAGPVKDFAQKTLPTLKEHLQMAEKLNQSA</sequence>
<dbReference type="OrthoDB" id="9101320at2"/>
<dbReference type="Gene3D" id="1.20.1260.10">
    <property type="match status" value="1"/>
</dbReference>
<dbReference type="PANTHER" id="PTHR38593:SF1">
    <property type="entry name" value="BLR2558 PROTEIN"/>
    <property type="match status" value="1"/>
</dbReference>
<proteinExistence type="predicted"/>
<evidence type="ECO:0000313" key="3">
    <source>
        <dbReference type="Proteomes" id="UP000320314"/>
    </source>
</evidence>